<dbReference type="RefSeq" id="WP_050725726.1">
    <property type="nucleotide sequence ID" value="NZ_CP012332.1"/>
</dbReference>
<dbReference type="KEGG" id="vin:AKJ08_1800"/>
<dbReference type="AlphaFoldDB" id="A0A0K1PCZ5"/>
<evidence type="ECO:0000313" key="2">
    <source>
        <dbReference type="Proteomes" id="UP000055590"/>
    </source>
</evidence>
<gene>
    <name evidence="1" type="ORF">AKJ08_1800</name>
</gene>
<accession>A0A0K1PCZ5</accession>
<organism evidence="1 2">
    <name type="scientific">Vulgatibacter incomptus</name>
    <dbReference type="NCBI Taxonomy" id="1391653"/>
    <lineage>
        <taxon>Bacteria</taxon>
        <taxon>Pseudomonadati</taxon>
        <taxon>Myxococcota</taxon>
        <taxon>Myxococcia</taxon>
        <taxon>Myxococcales</taxon>
        <taxon>Cystobacterineae</taxon>
        <taxon>Vulgatibacteraceae</taxon>
        <taxon>Vulgatibacter</taxon>
    </lineage>
</organism>
<dbReference type="OrthoDB" id="5512101at2"/>
<dbReference type="Proteomes" id="UP000055590">
    <property type="component" value="Chromosome"/>
</dbReference>
<reference evidence="1 2" key="1">
    <citation type="submission" date="2015-08" db="EMBL/GenBank/DDBJ databases">
        <authorList>
            <person name="Babu N.S."/>
            <person name="Beckwith C.J."/>
            <person name="Beseler K.G."/>
            <person name="Brison A."/>
            <person name="Carone J.V."/>
            <person name="Caskin T.P."/>
            <person name="Diamond M."/>
            <person name="Durham M.E."/>
            <person name="Foxe J.M."/>
            <person name="Go M."/>
            <person name="Henderson B.A."/>
            <person name="Jones I.B."/>
            <person name="McGettigan J.A."/>
            <person name="Micheletti S.J."/>
            <person name="Nasrallah M.E."/>
            <person name="Ortiz D."/>
            <person name="Piller C.R."/>
            <person name="Privatt S.R."/>
            <person name="Schneider S.L."/>
            <person name="Sharp S."/>
            <person name="Smith T.C."/>
            <person name="Stanton J.D."/>
            <person name="Ullery H.E."/>
            <person name="Wilson R.J."/>
            <person name="Serrano M.G."/>
            <person name="Buck G."/>
            <person name="Lee V."/>
            <person name="Wang Y."/>
            <person name="Carvalho R."/>
            <person name="Voegtly L."/>
            <person name="Shi R."/>
            <person name="Duckworth R."/>
            <person name="Johnson A."/>
            <person name="Loviza R."/>
            <person name="Walstead R."/>
            <person name="Shah Z."/>
            <person name="Kiflezghi M."/>
            <person name="Wade K."/>
            <person name="Ball S.L."/>
            <person name="Bradley K.W."/>
            <person name="Asai D.J."/>
            <person name="Bowman C.A."/>
            <person name="Russell D.A."/>
            <person name="Pope W.H."/>
            <person name="Jacobs-Sera D."/>
            <person name="Hendrix R.W."/>
            <person name="Hatfull G.F."/>
        </authorList>
    </citation>
    <scope>NUCLEOTIDE SEQUENCE [LARGE SCALE GENOMIC DNA]</scope>
    <source>
        <strain evidence="1 2">DSM 27710</strain>
    </source>
</reference>
<proteinExistence type="predicted"/>
<dbReference type="EMBL" id="CP012332">
    <property type="protein sequence ID" value="AKU91413.1"/>
    <property type="molecule type" value="Genomic_DNA"/>
</dbReference>
<keyword evidence="2" id="KW-1185">Reference proteome</keyword>
<sequence length="154" mass="16709">MAPTFPPCGLYVTTEEIGQVPAGRLVLFHDHGDPGPGIYLPESWAHNRANFSSRGITVQSAALAATLKPLLSEGLYRVEEAFTCCAKNCRTYPQDSLVQLGYDGAANAILFEPSWGPEGLQIPESGQRVDDLRLSKLAYLMVREGATGSRGIYH</sequence>
<evidence type="ECO:0000313" key="1">
    <source>
        <dbReference type="EMBL" id="AKU91413.1"/>
    </source>
</evidence>
<name>A0A0K1PCZ5_9BACT</name>
<dbReference type="STRING" id="1391653.AKJ08_1800"/>
<protein>
    <submittedName>
        <fullName evidence="1">Uncharacterized protein</fullName>
    </submittedName>
</protein>